<dbReference type="Proteomes" id="UP001567538">
    <property type="component" value="Unassembled WGS sequence"/>
</dbReference>
<name>A0ABD1HPS9_SALDI</name>
<evidence type="ECO:0000256" key="3">
    <source>
        <dbReference type="SAM" id="MobiDB-lite"/>
    </source>
</evidence>
<dbReference type="SMART" id="SM00389">
    <property type="entry name" value="HOX"/>
    <property type="match status" value="1"/>
</dbReference>
<feature type="region of interest" description="Disordered" evidence="3">
    <location>
        <begin position="654"/>
        <end position="680"/>
    </location>
</feature>
<feature type="DNA-binding region" description="Homeobox" evidence="2">
    <location>
        <begin position="674"/>
        <end position="740"/>
    </location>
</feature>
<dbReference type="InterPro" id="IPR001356">
    <property type="entry name" value="HD"/>
</dbReference>
<dbReference type="InterPro" id="IPR056559">
    <property type="entry name" value="NDX_C"/>
</dbReference>
<dbReference type="InterPro" id="IPR057287">
    <property type="entry name" value="Ndx_N"/>
</dbReference>
<evidence type="ECO:0000256" key="1">
    <source>
        <dbReference type="ARBA" id="ARBA00004123"/>
    </source>
</evidence>
<organism evidence="5 6">
    <name type="scientific">Salvia divinorum</name>
    <name type="common">Maria pastora</name>
    <name type="synonym">Diviner's sage</name>
    <dbReference type="NCBI Taxonomy" id="28513"/>
    <lineage>
        <taxon>Eukaryota</taxon>
        <taxon>Viridiplantae</taxon>
        <taxon>Streptophyta</taxon>
        <taxon>Embryophyta</taxon>
        <taxon>Tracheophyta</taxon>
        <taxon>Spermatophyta</taxon>
        <taxon>Magnoliopsida</taxon>
        <taxon>eudicotyledons</taxon>
        <taxon>Gunneridae</taxon>
        <taxon>Pentapetalae</taxon>
        <taxon>asterids</taxon>
        <taxon>lamiids</taxon>
        <taxon>Lamiales</taxon>
        <taxon>Lamiaceae</taxon>
        <taxon>Nepetoideae</taxon>
        <taxon>Mentheae</taxon>
        <taxon>Salviinae</taxon>
        <taxon>Salvia</taxon>
        <taxon>Salvia subgen. Calosphace</taxon>
    </lineage>
</organism>
<keyword evidence="2" id="KW-0539">Nucleus</keyword>
<dbReference type="EMBL" id="JBEAFC010000004">
    <property type="protein sequence ID" value="KAL1558466.1"/>
    <property type="molecule type" value="Genomic_DNA"/>
</dbReference>
<evidence type="ECO:0000313" key="5">
    <source>
        <dbReference type="EMBL" id="KAL1558466.1"/>
    </source>
</evidence>
<comment type="subcellular location">
    <subcellularLocation>
        <location evidence="1 2">Nucleus</location>
    </subcellularLocation>
</comment>
<sequence>MRESNEASTSTELVNPLFRGRPEVALDLIAAVKGLHELSPQQLGKLIRDSGNNVVKHIVEDGSCIQVDLEKFAKNLPLHLIAVIMAWERDKSTFKYLLCGILLLHSMCDLASRVPKIEQILLDDVKISEQLIDLVFYLLVLLGAYRQESHTIPNDMVLLHSALVACSLKLLTVIVSPQYQEVAQALTAYYKVDIFMEAAFAAVCVDVKFLQTKLSAQQDDSSGSASPTAEETLNHLCQQCDSSLQFLQSLCQQKLFRECVVRNKELCGNGGVLILVQAVMNLKLSGSDNTSSYMAAISRLKSKALSILLHLCEAESVSYLDEVASNTATQDMAKSVGLEVLALLKKMFGIDSRQLNAPSEASYPKGQLELNAMRLADVFSDDSNFRSFIMINFREALAAIFLLPHGEFVSGWCSSDLLVCEEDTPLDVPRSSYAHQRTSLLIKVIANLHCFVPDVCQDEKDLFLNKFIRLIQKDYQKLSDGFFSASEADKVSTVSKNLCSLLSHAESLVPGFLNEDDVQLLRLFLSQFESQIVRAASEDHLVHDEKNVVVRSSPLHREMSSGHGNNVLNMGEGTLDLGFREVVQFDANRRGEQFFDRKNSGMMEQEKSNGPSINSRENEKEGQAFDTSGSDSSPTQGNTLIDRMDADHMKGSSFDETAEEEKVDPLHSEEKQQRKRKRTMMNDKQIALIESALIDEPDMHRNATALRLWADKLSIHGAEVTTSRLKNWLNNRKAKLARAAKDVRVSYDGDTADRLGGSGHLDSPRSSMDDARVSVSARGSNGDEVADIAVSANADEDVGTSHTAPRDIATPKPSFAPGQYVMLVDERGEEVGKGAVFQVGGHWCGSDLDQSGTCVVDIKSLSVDIFSNVLHPVEGTCNTFSEAEKRFGLMRVLWDINKLFLYFEPGEHVMLVGDKAEEIGKGMVFQVGGKWGGEDLEQSGMCVVDITELSIDAFADLPHPVEATGNKFYQAGKRLGVMRVLWDSDKLSRLPPR</sequence>
<evidence type="ECO:0000259" key="4">
    <source>
        <dbReference type="PROSITE" id="PS50071"/>
    </source>
</evidence>
<accession>A0ABD1HPS9</accession>
<feature type="region of interest" description="Disordered" evidence="3">
    <location>
        <begin position="748"/>
        <end position="811"/>
    </location>
</feature>
<gene>
    <name evidence="5" type="ORF">AAHA92_08928</name>
</gene>
<feature type="compositionally biased region" description="Basic and acidic residues" evidence="3">
    <location>
        <begin position="663"/>
        <end position="672"/>
    </location>
</feature>
<keyword evidence="6" id="KW-1185">Reference proteome</keyword>
<dbReference type="InterPro" id="IPR039325">
    <property type="entry name" value="NDX"/>
</dbReference>
<proteinExistence type="predicted"/>
<feature type="compositionally biased region" description="Polar residues" evidence="3">
    <location>
        <begin position="625"/>
        <end position="639"/>
    </location>
</feature>
<comment type="caution">
    <text evidence="5">The sequence shown here is derived from an EMBL/GenBank/DDBJ whole genome shotgun (WGS) entry which is preliminary data.</text>
</comment>
<dbReference type="PANTHER" id="PTHR35743:SF1">
    <property type="entry name" value="NODULIN HOMEOBOX"/>
    <property type="match status" value="1"/>
</dbReference>
<evidence type="ECO:0000256" key="2">
    <source>
        <dbReference type="PROSITE-ProRule" id="PRU00108"/>
    </source>
</evidence>
<dbReference type="InterPro" id="IPR056560">
    <property type="entry name" value="HTH_NDX"/>
</dbReference>
<dbReference type="Pfam" id="PF25246">
    <property type="entry name" value="Nodulin_N"/>
    <property type="match status" value="1"/>
</dbReference>
<protein>
    <submittedName>
        <fullName evidence="5">Nodulin homeobox</fullName>
    </submittedName>
</protein>
<keyword evidence="2 5" id="KW-0371">Homeobox</keyword>
<dbReference type="PANTHER" id="PTHR35743">
    <property type="entry name" value="NODULIN HOMEOBOX"/>
    <property type="match status" value="1"/>
</dbReference>
<dbReference type="PROSITE" id="PS50071">
    <property type="entry name" value="HOMEOBOX_2"/>
    <property type="match status" value="1"/>
</dbReference>
<dbReference type="GO" id="GO:0005634">
    <property type="term" value="C:nucleus"/>
    <property type="evidence" value="ECO:0007669"/>
    <property type="project" value="UniProtKB-SubCell"/>
</dbReference>
<reference evidence="5 6" key="1">
    <citation type="submission" date="2024-06" db="EMBL/GenBank/DDBJ databases">
        <title>A chromosome level genome sequence of Diviner's sage (Salvia divinorum).</title>
        <authorList>
            <person name="Ford S.A."/>
            <person name="Ro D.-K."/>
            <person name="Ness R.W."/>
            <person name="Phillips M.A."/>
        </authorList>
    </citation>
    <scope>NUCLEOTIDE SEQUENCE [LARGE SCALE GENOMIC DNA]</scope>
    <source>
        <strain evidence="5">SAF-2024a</strain>
        <tissue evidence="5">Leaf</tissue>
    </source>
</reference>
<dbReference type="GO" id="GO:0003677">
    <property type="term" value="F:DNA binding"/>
    <property type="evidence" value="ECO:0007669"/>
    <property type="project" value="UniProtKB-UniRule"/>
</dbReference>
<evidence type="ECO:0000313" key="6">
    <source>
        <dbReference type="Proteomes" id="UP001567538"/>
    </source>
</evidence>
<feature type="compositionally biased region" description="Basic and acidic residues" evidence="3">
    <location>
        <begin position="593"/>
        <end position="607"/>
    </location>
</feature>
<feature type="region of interest" description="Disordered" evidence="3">
    <location>
        <begin position="593"/>
        <end position="640"/>
    </location>
</feature>
<dbReference type="Pfam" id="PF24679">
    <property type="entry name" value="Nodulin_C"/>
    <property type="match status" value="2"/>
</dbReference>
<keyword evidence="2 5" id="KW-0238">DNA-binding</keyword>
<feature type="domain" description="Homeobox" evidence="4">
    <location>
        <begin position="672"/>
        <end position="739"/>
    </location>
</feature>
<dbReference type="Pfam" id="PF24426">
    <property type="entry name" value="HTH_NDX"/>
    <property type="match status" value="1"/>
</dbReference>
<dbReference type="AlphaFoldDB" id="A0ABD1HPS9"/>